<reference evidence="2" key="2">
    <citation type="submission" date="2021-04" db="EMBL/GenBank/DDBJ databases">
        <authorList>
            <person name="Gilroy R."/>
        </authorList>
    </citation>
    <scope>NUCLEOTIDE SEQUENCE</scope>
    <source>
        <strain evidence="2">CHK179-28034</strain>
    </source>
</reference>
<dbReference type="PANTHER" id="PTHR43649">
    <property type="entry name" value="ARABINOSE-BINDING PROTEIN-RELATED"/>
    <property type="match status" value="1"/>
</dbReference>
<proteinExistence type="predicted"/>
<feature type="transmembrane region" description="Helical" evidence="1">
    <location>
        <begin position="16"/>
        <end position="36"/>
    </location>
</feature>
<dbReference type="Pfam" id="PF01547">
    <property type="entry name" value="SBP_bac_1"/>
    <property type="match status" value="1"/>
</dbReference>
<dbReference type="Proteomes" id="UP000824049">
    <property type="component" value="Unassembled WGS sequence"/>
</dbReference>
<evidence type="ECO:0000313" key="3">
    <source>
        <dbReference type="Proteomes" id="UP000824049"/>
    </source>
</evidence>
<dbReference type="AlphaFoldDB" id="A0A9D2J764"/>
<dbReference type="InterPro" id="IPR050490">
    <property type="entry name" value="Bact_solute-bd_prot1"/>
</dbReference>
<evidence type="ECO:0000256" key="1">
    <source>
        <dbReference type="SAM" id="Phobius"/>
    </source>
</evidence>
<keyword evidence="1" id="KW-0812">Transmembrane</keyword>
<reference evidence="2" key="1">
    <citation type="journal article" date="2021" name="PeerJ">
        <title>Extensive microbial diversity within the chicken gut microbiome revealed by metagenomics and culture.</title>
        <authorList>
            <person name="Gilroy R."/>
            <person name="Ravi A."/>
            <person name="Getino M."/>
            <person name="Pursley I."/>
            <person name="Horton D.L."/>
            <person name="Alikhan N.F."/>
            <person name="Baker D."/>
            <person name="Gharbi K."/>
            <person name="Hall N."/>
            <person name="Watson M."/>
            <person name="Adriaenssens E.M."/>
            <person name="Foster-Nyarko E."/>
            <person name="Jarju S."/>
            <person name="Secka A."/>
            <person name="Antonio M."/>
            <person name="Oren A."/>
            <person name="Chaudhuri R.R."/>
            <person name="La Ragione R."/>
            <person name="Hildebrand F."/>
            <person name="Pallen M.J."/>
        </authorList>
    </citation>
    <scope>NUCLEOTIDE SEQUENCE</scope>
    <source>
        <strain evidence="2">CHK179-28034</strain>
    </source>
</reference>
<dbReference type="EMBL" id="DXBR01000020">
    <property type="protein sequence ID" value="HIZ38617.1"/>
    <property type="molecule type" value="Genomic_DNA"/>
</dbReference>
<organism evidence="2 3">
    <name type="scientific">Candidatus Anaerobutyricum stercoris</name>
    <dbReference type="NCBI Taxonomy" id="2838457"/>
    <lineage>
        <taxon>Bacteria</taxon>
        <taxon>Bacillati</taxon>
        <taxon>Bacillota</taxon>
        <taxon>Clostridia</taxon>
        <taxon>Lachnospirales</taxon>
        <taxon>Lachnospiraceae</taxon>
        <taxon>Anaerobutyricum</taxon>
    </lineage>
</organism>
<dbReference type="PANTHER" id="PTHR43649:SF12">
    <property type="entry name" value="DIACETYLCHITOBIOSE BINDING PROTEIN DASA"/>
    <property type="match status" value="1"/>
</dbReference>
<comment type="caution">
    <text evidence="2">The sequence shown here is derived from an EMBL/GenBank/DDBJ whole genome shotgun (WGS) entry which is preliminary data.</text>
</comment>
<accession>A0A9D2J764</accession>
<protein>
    <submittedName>
        <fullName evidence="2">Sugar ABC transporter substrate-binding protein</fullName>
    </submittedName>
</protein>
<dbReference type="InterPro" id="IPR006059">
    <property type="entry name" value="SBP"/>
</dbReference>
<keyword evidence="1" id="KW-0472">Membrane</keyword>
<name>A0A9D2J764_9FIRM</name>
<keyword evidence="1" id="KW-1133">Transmembrane helix</keyword>
<dbReference type="CDD" id="cd13585">
    <property type="entry name" value="PBP2_TMBP_like"/>
    <property type="match status" value="1"/>
</dbReference>
<evidence type="ECO:0000313" key="2">
    <source>
        <dbReference type="EMBL" id="HIZ38617.1"/>
    </source>
</evidence>
<dbReference type="SUPFAM" id="SSF53850">
    <property type="entry name" value="Periplasmic binding protein-like II"/>
    <property type="match status" value="1"/>
</dbReference>
<gene>
    <name evidence="2" type="ORF">H9968_01645</name>
</gene>
<sequence length="454" mass="50837">MKDNGRNKNVNGRRNLIPGILCVLLCLVVWVLWGGFDRFLGVGSRDTLTIGVFSDSYWNVQNGYAYRIVDDAIKVFEEEHPGVTVEYTSGILKEDYSEWLAEELMAETAPDVFFVLGDDFSSFVDAGALKDLTPLMEADEDFRKDAFYSSALACGTYDGKQYALPFECAPKLMFVNRTILDNEGIAMPDNDWSWEDFYNICQAVRKDTDGDGLTDQFGEIGYTWKEAFESNGVQLFDQEGTECQLTASGVEESINFIEKLDVLSDGYNVSERDFDLGNVAFQPMSFSEFRAYQPYPLSVKKYSGFQWGCIPMPAGSQGDNISTLDSLLIGMNRKTANEENAWDFIKTMTSDPAIQAEIFDYSEGVSVLRSVTESEQTLQSLIEDSGSEESLNLSILSQVVEKSLVSLRFPGYPEAEERVSQVVSEIIGGDGNISMELIVWNREINRFLGEEKGQ</sequence>
<dbReference type="Gene3D" id="3.40.190.10">
    <property type="entry name" value="Periplasmic binding protein-like II"/>
    <property type="match status" value="1"/>
</dbReference>